<proteinExistence type="inferred from homology"/>
<dbReference type="Gene3D" id="3.90.930.12">
    <property type="entry name" value="Ribosomal protein L6, alpha-beta domain"/>
    <property type="match status" value="2"/>
</dbReference>
<dbReference type="Pfam" id="PF00347">
    <property type="entry name" value="Ribosomal_L6"/>
    <property type="match status" value="1"/>
</dbReference>
<dbReference type="GO" id="GO:0019843">
    <property type="term" value="F:rRNA binding"/>
    <property type="evidence" value="ECO:0007669"/>
    <property type="project" value="InterPro"/>
</dbReference>
<name>A0A316YM10_9BASI</name>
<dbReference type="GO" id="GO:0005762">
    <property type="term" value="C:mitochondrial large ribosomal subunit"/>
    <property type="evidence" value="ECO:0007669"/>
    <property type="project" value="TreeGrafter"/>
</dbReference>
<keyword evidence="3" id="KW-0687">Ribonucleoprotein</keyword>
<dbReference type="AlphaFoldDB" id="A0A316YM10"/>
<organism evidence="5 6">
    <name type="scientific">Acaromyces ingoldii</name>
    <dbReference type="NCBI Taxonomy" id="215250"/>
    <lineage>
        <taxon>Eukaryota</taxon>
        <taxon>Fungi</taxon>
        <taxon>Dikarya</taxon>
        <taxon>Basidiomycota</taxon>
        <taxon>Ustilaginomycotina</taxon>
        <taxon>Exobasidiomycetes</taxon>
        <taxon>Exobasidiales</taxon>
        <taxon>Cryptobasidiaceae</taxon>
        <taxon>Acaromyces</taxon>
    </lineage>
</organism>
<feature type="domain" description="Large ribosomal subunit protein uL6 alpha-beta" evidence="4">
    <location>
        <begin position="215"/>
        <end position="276"/>
    </location>
</feature>
<dbReference type="OrthoDB" id="540873at2759"/>
<dbReference type="GO" id="GO:0006412">
    <property type="term" value="P:translation"/>
    <property type="evidence" value="ECO:0007669"/>
    <property type="project" value="InterPro"/>
</dbReference>
<dbReference type="InterPro" id="IPR002358">
    <property type="entry name" value="Ribosomal_uL6_CS"/>
</dbReference>
<evidence type="ECO:0000313" key="6">
    <source>
        <dbReference type="Proteomes" id="UP000245768"/>
    </source>
</evidence>
<dbReference type="FunCoup" id="A0A316YM10">
    <property type="interactions" value="196"/>
</dbReference>
<dbReference type="RefSeq" id="XP_025377487.1">
    <property type="nucleotide sequence ID" value="XM_025524039.1"/>
</dbReference>
<evidence type="ECO:0000256" key="2">
    <source>
        <dbReference type="ARBA" id="ARBA00022980"/>
    </source>
</evidence>
<dbReference type="InterPro" id="IPR036789">
    <property type="entry name" value="Ribosomal_uL6-like_a/b-dom_sf"/>
</dbReference>
<comment type="similarity">
    <text evidence="1">Belongs to the universal ribosomal protein uL6 family.</text>
</comment>
<dbReference type="GO" id="GO:0003735">
    <property type="term" value="F:structural constituent of ribosome"/>
    <property type="evidence" value="ECO:0007669"/>
    <property type="project" value="InterPro"/>
</dbReference>
<evidence type="ECO:0000256" key="3">
    <source>
        <dbReference type="ARBA" id="ARBA00023274"/>
    </source>
</evidence>
<sequence length="291" mass="32055">MRPCLPTATATFGRALPRASIAGNVVAVQRQHVRRSHVGSAVLYVPPSTNLSLLPFAPVSNPSRRQPTALKKAGSIEVQGPLGTVLVPLQDYVELRWEDDDKKAPSPSAQEPRRLQLVVQDAKEKAQRSTWGLTRALLANALEGVEEGHSVVIRLVGVGYRAVVEADPFPRPDKLDEALSSAAASANNFESVEQREYYTRLLKELKEKEKAQEPKRLSLRLGYSHPIYMPVPRGLTCLTPAPTRIVVKGVDKEAVGLFASKIRSWRKPEPYKGKGVFVGDETIKLRTAKNK</sequence>
<dbReference type="STRING" id="215250.A0A316YM10"/>
<reference evidence="5 6" key="1">
    <citation type="journal article" date="2018" name="Mol. Biol. Evol.">
        <title>Broad Genomic Sampling Reveals a Smut Pathogenic Ancestry of the Fungal Clade Ustilaginomycotina.</title>
        <authorList>
            <person name="Kijpornyongpan T."/>
            <person name="Mondo S.J."/>
            <person name="Barry K."/>
            <person name="Sandor L."/>
            <person name="Lee J."/>
            <person name="Lipzen A."/>
            <person name="Pangilinan J."/>
            <person name="LaButti K."/>
            <person name="Hainaut M."/>
            <person name="Henrissat B."/>
            <person name="Grigoriev I.V."/>
            <person name="Spatafora J.W."/>
            <person name="Aime M.C."/>
        </authorList>
    </citation>
    <scope>NUCLEOTIDE SEQUENCE [LARGE SCALE GENOMIC DNA]</scope>
    <source>
        <strain evidence="5 6">MCA 4198</strain>
    </source>
</reference>
<dbReference type="PANTHER" id="PTHR11655">
    <property type="entry name" value="60S/50S RIBOSOMAL PROTEIN L6/L9"/>
    <property type="match status" value="1"/>
</dbReference>
<gene>
    <name evidence="5" type="ORF">FA10DRAFT_286003</name>
</gene>
<keyword evidence="2 5" id="KW-0689">Ribosomal protein</keyword>
<evidence type="ECO:0000256" key="1">
    <source>
        <dbReference type="ARBA" id="ARBA00009356"/>
    </source>
</evidence>
<dbReference type="Proteomes" id="UP000245768">
    <property type="component" value="Unassembled WGS sequence"/>
</dbReference>
<dbReference type="InterPro" id="IPR020040">
    <property type="entry name" value="Ribosomal_uL6_a/b-dom"/>
</dbReference>
<accession>A0A316YM10</accession>
<keyword evidence="6" id="KW-1185">Reference proteome</keyword>
<dbReference type="EMBL" id="KZ819636">
    <property type="protein sequence ID" value="PWN90289.1"/>
    <property type="molecule type" value="Genomic_DNA"/>
</dbReference>
<protein>
    <submittedName>
        <fullName evidence="5">Ribosomal protein L6</fullName>
    </submittedName>
</protein>
<dbReference type="GeneID" id="37045955"/>
<dbReference type="PANTHER" id="PTHR11655:SF14">
    <property type="entry name" value="LARGE RIBOSOMAL SUBUNIT PROTEIN UL6M"/>
    <property type="match status" value="1"/>
</dbReference>
<dbReference type="InterPro" id="IPR000702">
    <property type="entry name" value="Ribosomal_uL6-like"/>
</dbReference>
<dbReference type="PROSITE" id="PS00525">
    <property type="entry name" value="RIBOSOMAL_L6_1"/>
    <property type="match status" value="1"/>
</dbReference>
<dbReference type="InParanoid" id="A0A316YM10"/>
<dbReference type="SUPFAM" id="SSF56053">
    <property type="entry name" value="Ribosomal protein L6"/>
    <property type="match status" value="2"/>
</dbReference>
<evidence type="ECO:0000259" key="4">
    <source>
        <dbReference type="Pfam" id="PF00347"/>
    </source>
</evidence>
<evidence type="ECO:0000313" key="5">
    <source>
        <dbReference type="EMBL" id="PWN90289.1"/>
    </source>
</evidence>